<dbReference type="PANTHER" id="PTHR30231:SF41">
    <property type="entry name" value="DNA POLYMERASE III SUBUNIT EPSILON"/>
    <property type="match status" value="1"/>
</dbReference>
<dbReference type="GO" id="GO:0006289">
    <property type="term" value="P:nucleotide-excision repair"/>
    <property type="evidence" value="ECO:0007669"/>
    <property type="project" value="InterPro"/>
</dbReference>
<dbReference type="InterPro" id="IPR036397">
    <property type="entry name" value="RNaseH_sf"/>
</dbReference>
<dbReference type="CDD" id="cd10434">
    <property type="entry name" value="GIY-YIG_UvrC_Cho"/>
    <property type="match status" value="1"/>
</dbReference>
<dbReference type="SMART" id="SM00479">
    <property type="entry name" value="EXOIII"/>
    <property type="match status" value="1"/>
</dbReference>
<dbReference type="InterPro" id="IPR000305">
    <property type="entry name" value="GIY-YIG_endonuc"/>
</dbReference>
<dbReference type="InterPro" id="IPR035901">
    <property type="entry name" value="GIY-YIG_endonuc_sf"/>
</dbReference>
<keyword evidence="4" id="KW-0269">Exonuclease</keyword>
<dbReference type="GO" id="GO:0005829">
    <property type="term" value="C:cytosol"/>
    <property type="evidence" value="ECO:0007669"/>
    <property type="project" value="TreeGrafter"/>
</dbReference>
<feature type="domain" description="GIY-YIG" evidence="3">
    <location>
        <begin position="185"/>
        <end position="262"/>
    </location>
</feature>
<protein>
    <submittedName>
        <fullName evidence="4">Exonuclease, DNA polymerase III, epsilon subunit family</fullName>
    </submittedName>
</protein>
<dbReference type="PATRIC" id="fig|1678841.3.peg.2487"/>
<dbReference type="SMART" id="SM00465">
    <property type="entry name" value="GIYc"/>
    <property type="match status" value="1"/>
</dbReference>
<dbReference type="Pfam" id="PF00929">
    <property type="entry name" value="RNase_T"/>
    <property type="match status" value="1"/>
</dbReference>
<keyword evidence="4" id="KW-0378">Hydrolase</keyword>
<dbReference type="GO" id="GO:0003887">
    <property type="term" value="F:DNA-directed DNA polymerase activity"/>
    <property type="evidence" value="ECO:0007669"/>
    <property type="project" value="InterPro"/>
</dbReference>
<keyword evidence="4" id="KW-0540">Nuclease</keyword>
<dbReference type="NCBIfam" id="TIGR00573">
    <property type="entry name" value="dnaq"/>
    <property type="match status" value="1"/>
</dbReference>
<dbReference type="Pfam" id="PF01541">
    <property type="entry name" value="GIY-YIG"/>
    <property type="match status" value="1"/>
</dbReference>
<dbReference type="RefSeq" id="WP_062042214.1">
    <property type="nucleotide sequence ID" value="NZ_DF968182.1"/>
</dbReference>
<dbReference type="EMBL" id="DF968182">
    <property type="protein sequence ID" value="GAP44060.1"/>
    <property type="molecule type" value="Genomic_DNA"/>
</dbReference>
<gene>
    <name evidence="4" type="ORF">TBC1_112221</name>
</gene>
<dbReference type="AlphaFoldDB" id="A0A0S7BTC5"/>
<dbReference type="InterPro" id="IPR006054">
    <property type="entry name" value="DnaQ"/>
</dbReference>
<dbReference type="STRING" id="1678841.TBC1_112221"/>
<dbReference type="GO" id="GO:0045004">
    <property type="term" value="P:DNA replication proofreading"/>
    <property type="evidence" value="ECO:0007669"/>
    <property type="project" value="TreeGrafter"/>
</dbReference>
<dbReference type="Proteomes" id="UP000053091">
    <property type="component" value="Unassembled WGS sequence"/>
</dbReference>
<evidence type="ECO:0000313" key="4">
    <source>
        <dbReference type="EMBL" id="GAP44060.1"/>
    </source>
</evidence>
<evidence type="ECO:0000259" key="3">
    <source>
        <dbReference type="PROSITE" id="PS50164"/>
    </source>
</evidence>
<dbReference type="PANTHER" id="PTHR30231">
    <property type="entry name" value="DNA POLYMERASE III SUBUNIT EPSILON"/>
    <property type="match status" value="1"/>
</dbReference>
<dbReference type="SUPFAM" id="SSF53098">
    <property type="entry name" value="Ribonuclease H-like"/>
    <property type="match status" value="1"/>
</dbReference>
<comment type="subunit">
    <text evidence="2">DNA polymerase III contains a core (composed of alpha, epsilon and theta chains) that associates with a tau subunit. This core dimerizes to form the POLIII' complex. PolIII' associates with the gamma complex (composed of gamma, delta, delta', psi and chi chains) and with the beta chain to form the complete DNA polymerase III complex.</text>
</comment>
<proteinExistence type="predicted"/>
<accession>A0A0S7BTC5</accession>
<comment type="function">
    <text evidence="1">DNA polymerase III is a complex, multichain enzyme responsible for most of the replicative synthesis in bacteria. The epsilon subunit contain the editing function and is a proofreading 3'-5' exonuclease.</text>
</comment>
<dbReference type="Gene3D" id="3.40.1440.10">
    <property type="entry name" value="GIY-YIG endonuclease"/>
    <property type="match status" value="1"/>
</dbReference>
<dbReference type="GO" id="GO:0008408">
    <property type="term" value="F:3'-5' exonuclease activity"/>
    <property type="evidence" value="ECO:0007669"/>
    <property type="project" value="TreeGrafter"/>
</dbReference>
<dbReference type="InterPro" id="IPR012337">
    <property type="entry name" value="RNaseH-like_sf"/>
</dbReference>
<dbReference type="Gene3D" id="3.30.420.10">
    <property type="entry name" value="Ribonuclease H-like superfamily/Ribonuclease H"/>
    <property type="match status" value="1"/>
</dbReference>
<name>A0A0S7BTC5_9BACT</name>
<dbReference type="CDD" id="cd06127">
    <property type="entry name" value="DEDDh"/>
    <property type="match status" value="1"/>
</dbReference>
<evidence type="ECO:0000313" key="5">
    <source>
        <dbReference type="Proteomes" id="UP000053091"/>
    </source>
</evidence>
<sequence>MYAVIDVETTGGNFASERLTEIAIYLHDGEKIVDEFSTLLNPEQPIPYMITRLTGISNEMVAGAPRFCEVARKIVEITEGATFVGHNASFDYNFIRHEFRRLGYNFRRPTICTVKMSRKLLPGLQSYSLGKLCRELGIVIENRHRAAGDALATTRLLELLLETDRQAIEKQSGYTIPQMIKEVPEETGVYYLHDEQGRIIYIGKSNNMFERLLQHFRNSETSKAVEMRNRAASVSYEHTGSELIALLLESDEIKAHKPLFNRAQRRSVFSYGLFDFTDENGYRHLQVGHQLNGQQPVTSFTTLEHARKYLYGIVERFELCQKLCGLYETRGACFHYGIKQCRGACIGAEAPEAYNRRVDAAIRLSGFMHPDFYIIDRGRHRDEAAVVKIAGGRYCGFGYISPSEAHDLTSLDNCIRQYNDNRDTRQIIQTFLKKNPRTKIIRVQSGD</sequence>
<dbReference type="InterPro" id="IPR013520">
    <property type="entry name" value="Ribonucl_H"/>
</dbReference>
<reference evidence="4" key="1">
    <citation type="journal article" date="2015" name="Genome Announc.">
        <title>Draft Genome Sequence of Bacteroidales Strain TBC1, a Novel Isolate from a Methanogenic Wastewater Treatment System.</title>
        <authorList>
            <person name="Tourlousse D.M."/>
            <person name="Matsuura N."/>
            <person name="Sun L."/>
            <person name="Toyonaga M."/>
            <person name="Kuroda K."/>
            <person name="Ohashi A."/>
            <person name="Cruz R."/>
            <person name="Yamaguchi T."/>
            <person name="Sekiguchi Y."/>
        </authorList>
    </citation>
    <scope>NUCLEOTIDE SEQUENCE [LARGE SCALE GENOMIC DNA]</scope>
    <source>
        <strain evidence="4">TBC1</strain>
    </source>
</reference>
<dbReference type="FunFam" id="3.30.420.10:FF:000045">
    <property type="entry name" value="3'-5' exonuclease DinG"/>
    <property type="match status" value="1"/>
</dbReference>
<dbReference type="InterPro" id="IPR047296">
    <property type="entry name" value="GIY-YIG_UvrC_Cho"/>
</dbReference>
<keyword evidence="5" id="KW-1185">Reference proteome</keyword>
<dbReference type="PROSITE" id="PS50164">
    <property type="entry name" value="GIY_YIG"/>
    <property type="match status" value="1"/>
</dbReference>
<dbReference type="GO" id="GO:0003677">
    <property type="term" value="F:DNA binding"/>
    <property type="evidence" value="ECO:0007669"/>
    <property type="project" value="InterPro"/>
</dbReference>
<evidence type="ECO:0000256" key="2">
    <source>
        <dbReference type="ARBA" id="ARBA00026073"/>
    </source>
</evidence>
<organism evidence="4">
    <name type="scientific">Lentimicrobium saccharophilum</name>
    <dbReference type="NCBI Taxonomy" id="1678841"/>
    <lineage>
        <taxon>Bacteria</taxon>
        <taxon>Pseudomonadati</taxon>
        <taxon>Bacteroidota</taxon>
        <taxon>Bacteroidia</taxon>
        <taxon>Bacteroidales</taxon>
        <taxon>Lentimicrobiaceae</taxon>
        <taxon>Lentimicrobium</taxon>
    </lineage>
</organism>
<evidence type="ECO:0000256" key="1">
    <source>
        <dbReference type="ARBA" id="ARBA00025483"/>
    </source>
</evidence>
<dbReference type="SUPFAM" id="SSF82771">
    <property type="entry name" value="GIY-YIG endonuclease"/>
    <property type="match status" value="1"/>
</dbReference>